<dbReference type="Proteomes" id="UP000197138">
    <property type="component" value="Unassembled WGS sequence"/>
</dbReference>
<accession>A0A218XGR3</accession>
<dbReference type="Pfam" id="PF00249">
    <property type="entry name" value="Myb_DNA-binding"/>
    <property type="match status" value="2"/>
</dbReference>
<dbReference type="CDD" id="cd00167">
    <property type="entry name" value="SANT"/>
    <property type="match status" value="2"/>
</dbReference>
<protein>
    <submittedName>
        <fullName evidence="7">Uncharacterized protein</fullName>
    </submittedName>
</protein>
<dbReference type="InterPro" id="IPR015495">
    <property type="entry name" value="Myb_TF_plants"/>
</dbReference>
<evidence type="ECO:0000256" key="2">
    <source>
        <dbReference type="ARBA" id="ARBA00022737"/>
    </source>
</evidence>
<keyword evidence="10" id="KW-1185">Reference proteome</keyword>
<dbReference type="SMART" id="SM00717">
    <property type="entry name" value="SANT"/>
    <property type="match status" value="2"/>
</dbReference>
<evidence type="ECO:0000313" key="7">
    <source>
        <dbReference type="EMBL" id="OWM84114.1"/>
    </source>
</evidence>
<comment type="caution">
    <text evidence="7">The sequence shown here is derived from an EMBL/GenBank/DDBJ whole genome shotgun (WGS) entry which is preliminary data.</text>
</comment>
<reference evidence="9" key="1">
    <citation type="journal article" date="2017" name="Plant J.">
        <title>The pomegranate (Punica granatum L.) genome and the genomics of punicalagin biosynthesis.</title>
        <authorList>
            <person name="Qin G."/>
            <person name="Xu C."/>
            <person name="Ming R."/>
            <person name="Tang H."/>
            <person name="Guyot R."/>
            <person name="Kramer E.M."/>
            <person name="Hu Y."/>
            <person name="Yi X."/>
            <person name="Qi Y."/>
            <person name="Xu X."/>
            <person name="Gao Z."/>
            <person name="Pan H."/>
            <person name="Jian J."/>
            <person name="Tian Y."/>
            <person name="Yue Z."/>
            <person name="Xu Y."/>
        </authorList>
    </citation>
    <scope>NUCLEOTIDE SEQUENCE [LARGE SCALE GENOMIC DNA]</scope>
    <source>
        <strain evidence="9">cv. Dabenzi</strain>
    </source>
</reference>
<dbReference type="Gene3D" id="1.10.10.60">
    <property type="entry name" value="Homeodomain-like"/>
    <property type="match status" value="2"/>
</dbReference>
<keyword evidence="2" id="KW-0677">Repeat</keyword>
<dbReference type="STRING" id="22663.A0A218XGR3"/>
<proteinExistence type="predicted"/>
<dbReference type="Proteomes" id="UP000233551">
    <property type="component" value="Unassembled WGS sequence"/>
</dbReference>
<keyword evidence="4" id="KW-0539">Nucleus</keyword>
<dbReference type="PANTHER" id="PTHR47999">
    <property type="entry name" value="TRANSCRIPTION FACTOR MYB8-RELATED-RELATED"/>
    <property type="match status" value="1"/>
</dbReference>
<keyword evidence="3" id="KW-0238">DNA-binding</keyword>
<dbReference type="FunFam" id="1.10.10.60:FF:000001">
    <property type="entry name" value="MYB-related transcription factor"/>
    <property type="match status" value="1"/>
</dbReference>
<dbReference type="GO" id="GO:0003677">
    <property type="term" value="F:DNA binding"/>
    <property type="evidence" value="ECO:0007669"/>
    <property type="project" value="UniProtKB-KW"/>
</dbReference>
<reference evidence="7" key="2">
    <citation type="submission" date="2017-06" db="EMBL/GenBank/DDBJ databases">
        <title>The pomegranate genome and the genomics of punicalagin biosynthesis.</title>
        <authorList>
            <person name="Xu C."/>
        </authorList>
    </citation>
    <scope>NUCLEOTIDE SEQUENCE [LARGE SCALE GENOMIC DNA]</scope>
    <source>
        <tissue evidence="7">Fresh leaf</tissue>
    </source>
</reference>
<evidence type="ECO:0000313" key="8">
    <source>
        <dbReference type="EMBL" id="PKI79020.1"/>
    </source>
</evidence>
<dbReference type="InterPro" id="IPR009057">
    <property type="entry name" value="Homeodomain-like_sf"/>
</dbReference>
<evidence type="ECO:0000259" key="6">
    <source>
        <dbReference type="PROSITE" id="PS51294"/>
    </source>
</evidence>
<dbReference type="PROSITE" id="PS51294">
    <property type="entry name" value="HTH_MYB"/>
    <property type="match status" value="2"/>
</dbReference>
<dbReference type="PROSITE" id="PS50090">
    <property type="entry name" value="MYB_LIKE"/>
    <property type="match status" value="2"/>
</dbReference>
<feature type="domain" description="Myb-like" evidence="5">
    <location>
        <begin position="11"/>
        <end position="63"/>
    </location>
</feature>
<dbReference type="PANTHER" id="PTHR47999:SF114">
    <property type="entry name" value="MYB FAMILY PROTEIN"/>
    <property type="match status" value="1"/>
</dbReference>
<organism evidence="7 9">
    <name type="scientific">Punica granatum</name>
    <name type="common">Pomegranate</name>
    <dbReference type="NCBI Taxonomy" id="22663"/>
    <lineage>
        <taxon>Eukaryota</taxon>
        <taxon>Viridiplantae</taxon>
        <taxon>Streptophyta</taxon>
        <taxon>Embryophyta</taxon>
        <taxon>Tracheophyta</taxon>
        <taxon>Spermatophyta</taxon>
        <taxon>Magnoliopsida</taxon>
        <taxon>eudicotyledons</taxon>
        <taxon>Gunneridae</taxon>
        <taxon>Pentapetalae</taxon>
        <taxon>rosids</taxon>
        <taxon>malvids</taxon>
        <taxon>Myrtales</taxon>
        <taxon>Lythraceae</taxon>
        <taxon>Punica</taxon>
    </lineage>
</organism>
<dbReference type="GeneID" id="116187201"/>
<sequence length="257" mass="28891">MGRNPSPTLLKDGLNKGAWTVIEDYILIDYVKRNGEGKWGRVVKETGLRRCGKSCRLRWLNYLRPDIKRGNISDDEEELIIRLHKLLGNRWSLIAGRLPGRTDNKIKNYWNTVLKKKSKLGGEQPKNHKPINDITVKYQCNEVLEAIAHEDHPLDQTTAASAVLPKASTANTTILQAEGQVILPMAVENINDCCPWDFTAVEHKLGEVFMSEFVDLFTIAANDLYPQNNGRPGECENVFDVKRSVHSSSDDLVAGPN</sequence>
<dbReference type="GO" id="GO:0005634">
    <property type="term" value="C:nucleus"/>
    <property type="evidence" value="ECO:0007669"/>
    <property type="project" value="UniProtKB-SubCell"/>
</dbReference>
<reference evidence="8 10" key="3">
    <citation type="submission" date="2017-11" db="EMBL/GenBank/DDBJ databases">
        <title>De-novo sequencing of pomegranate (Punica granatum L.) genome.</title>
        <authorList>
            <person name="Akparov Z."/>
            <person name="Amiraslanov A."/>
            <person name="Hajiyeva S."/>
            <person name="Abbasov M."/>
            <person name="Kaur K."/>
            <person name="Hamwieh A."/>
            <person name="Solovyev V."/>
            <person name="Salamov A."/>
            <person name="Braich B."/>
            <person name="Kosarev P."/>
            <person name="Mahmoud A."/>
            <person name="Hajiyev E."/>
            <person name="Babayeva S."/>
            <person name="Izzatullayeva V."/>
            <person name="Mammadov A."/>
            <person name="Mammadov A."/>
            <person name="Sharifova S."/>
            <person name="Ojaghi J."/>
            <person name="Eynullazada K."/>
            <person name="Bayramov B."/>
            <person name="Abdulazimova A."/>
            <person name="Shahmuradov I."/>
        </authorList>
    </citation>
    <scope>NUCLEOTIDE SEQUENCE [LARGE SCALE GENOMIC DNA]</scope>
    <source>
        <strain evidence="8">AG2017</strain>
        <strain evidence="10">cv. AG2017</strain>
        <tissue evidence="8">Leaf</tissue>
    </source>
</reference>
<dbReference type="InterPro" id="IPR017930">
    <property type="entry name" value="Myb_dom"/>
</dbReference>
<dbReference type="EMBL" id="MTKT01001802">
    <property type="protein sequence ID" value="OWM84114.1"/>
    <property type="molecule type" value="Genomic_DNA"/>
</dbReference>
<evidence type="ECO:0000313" key="10">
    <source>
        <dbReference type="Proteomes" id="UP000233551"/>
    </source>
</evidence>
<evidence type="ECO:0000259" key="5">
    <source>
        <dbReference type="PROSITE" id="PS50090"/>
    </source>
</evidence>
<name>A0A218XGR3_PUNGR</name>
<dbReference type="SUPFAM" id="SSF46689">
    <property type="entry name" value="Homeodomain-like"/>
    <property type="match status" value="1"/>
</dbReference>
<dbReference type="AlphaFoldDB" id="A0A218XGR3"/>
<evidence type="ECO:0000256" key="4">
    <source>
        <dbReference type="ARBA" id="ARBA00023242"/>
    </source>
</evidence>
<evidence type="ECO:0000256" key="3">
    <source>
        <dbReference type="ARBA" id="ARBA00023125"/>
    </source>
</evidence>
<evidence type="ECO:0000313" key="9">
    <source>
        <dbReference type="Proteomes" id="UP000197138"/>
    </source>
</evidence>
<gene>
    <name evidence="7" type="ORF">CDL15_Pgr009361</name>
    <name evidence="8" type="ORF">CRG98_000593</name>
</gene>
<dbReference type="OrthoDB" id="2143914at2759"/>
<feature type="domain" description="Myb-like" evidence="5">
    <location>
        <begin position="64"/>
        <end position="114"/>
    </location>
</feature>
<dbReference type="InterPro" id="IPR001005">
    <property type="entry name" value="SANT/Myb"/>
</dbReference>
<feature type="domain" description="HTH myb-type" evidence="6">
    <location>
        <begin position="64"/>
        <end position="118"/>
    </location>
</feature>
<comment type="subcellular location">
    <subcellularLocation>
        <location evidence="1">Nucleus</location>
    </subcellularLocation>
</comment>
<evidence type="ECO:0000256" key="1">
    <source>
        <dbReference type="ARBA" id="ARBA00004123"/>
    </source>
</evidence>
<dbReference type="EMBL" id="PGOL01000021">
    <property type="protein sequence ID" value="PKI79020.1"/>
    <property type="molecule type" value="Genomic_DNA"/>
</dbReference>
<feature type="domain" description="HTH myb-type" evidence="6">
    <location>
        <begin position="11"/>
        <end position="63"/>
    </location>
</feature>